<sequence length="460" mass="51223">MDAASKIDVLVAAGFIPPDSSGSVSSKRQNLAVPSPDRTHTLPTASDLPLGTQSPLLIEFSDSELSKFASKMSLADGASSLPGPLDQGDSAPHPFSTIIPRINEELLRLQNEVQQASSARDKEAMASLAAKEKEIAELRTKIDAQKSVHIVEVQALKKEIEIRKRELSSKTNINDTSDANKKILQETFEAFKKTDDAREQFIDYLNGELQEYRRGPRHQTYQTGSHGGARENKMARDMNALEQRHKITREAFFEHMTKTVIFQNSKDATVLDLELKLRTSQNHIENLKRQSSLAQKLGGEINSLKKTNATVEGNLDGAIAVNLHLTHELETFQAENADLKSKLAAFETENARLKDKLQDNTEKLQKSLEKMNKLEKERKTSSNVLHRRGLHAEVMQNTIENLEADKHRLERAAAARAKFENQQNTHENNAPRPRSSATPLPPSKVQNMDPSEGKDCAAGF</sequence>
<feature type="region of interest" description="Disordered" evidence="2">
    <location>
        <begin position="15"/>
        <end position="48"/>
    </location>
</feature>
<dbReference type="Proteomes" id="UP000614610">
    <property type="component" value="Unassembled WGS sequence"/>
</dbReference>
<feature type="compositionally biased region" description="Basic and acidic residues" evidence="2">
    <location>
        <begin position="451"/>
        <end position="460"/>
    </location>
</feature>
<accession>A0A8H8V7F8</accession>
<dbReference type="EMBL" id="WIWT01000043">
    <property type="protein sequence ID" value="KAF3209260.1"/>
    <property type="molecule type" value="Genomic_DNA"/>
</dbReference>
<evidence type="ECO:0000256" key="1">
    <source>
        <dbReference type="SAM" id="Coils"/>
    </source>
</evidence>
<reference evidence="3" key="1">
    <citation type="submission" date="2019-06" db="EMBL/GenBank/DDBJ databases">
        <authorList>
            <person name="Palmer J.M."/>
        </authorList>
    </citation>
    <scope>NUCLEOTIDE SEQUENCE</scope>
    <source>
        <strain evidence="3">TWF679</strain>
    </source>
</reference>
<gene>
    <name evidence="3" type="ORF">TWF679_007409</name>
</gene>
<evidence type="ECO:0000313" key="3">
    <source>
        <dbReference type="EMBL" id="KAF3209260.1"/>
    </source>
</evidence>
<feature type="coiled-coil region" evidence="1">
    <location>
        <begin position="99"/>
        <end position="170"/>
    </location>
</feature>
<protein>
    <submittedName>
        <fullName evidence="3">Uncharacterized protein</fullName>
    </submittedName>
</protein>
<dbReference type="OrthoDB" id="5330766at2759"/>
<evidence type="ECO:0000313" key="4">
    <source>
        <dbReference type="Proteomes" id="UP000614610"/>
    </source>
</evidence>
<feature type="compositionally biased region" description="Polar residues" evidence="2">
    <location>
        <begin position="20"/>
        <end position="29"/>
    </location>
</feature>
<name>A0A8H8V7F8_ORBOL</name>
<proteinExistence type="predicted"/>
<keyword evidence="1" id="KW-0175">Coiled coil</keyword>
<evidence type="ECO:0000256" key="2">
    <source>
        <dbReference type="SAM" id="MobiDB-lite"/>
    </source>
</evidence>
<organism evidence="3 4">
    <name type="scientific">Orbilia oligospora</name>
    <name type="common">Nematode-trapping fungus</name>
    <name type="synonym">Arthrobotrys oligospora</name>
    <dbReference type="NCBI Taxonomy" id="2813651"/>
    <lineage>
        <taxon>Eukaryota</taxon>
        <taxon>Fungi</taxon>
        <taxon>Dikarya</taxon>
        <taxon>Ascomycota</taxon>
        <taxon>Pezizomycotina</taxon>
        <taxon>Orbiliomycetes</taxon>
        <taxon>Orbiliales</taxon>
        <taxon>Orbiliaceae</taxon>
        <taxon>Orbilia</taxon>
    </lineage>
</organism>
<feature type="region of interest" description="Disordered" evidence="2">
    <location>
        <begin position="418"/>
        <end position="460"/>
    </location>
</feature>
<dbReference type="AlphaFoldDB" id="A0A8H8V7F8"/>
<comment type="caution">
    <text evidence="3">The sequence shown here is derived from an EMBL/GenBank/DDBJ whole genome shotgun (WGS) entry which is preliminary data.</text>
</comment>